<name>A0A0J8B025_BETVV</name>
<dbReference type="CDD" id="cd13156">
    <property type="entry name" value="KOW_RPL6"/>
    <property type="match status" value="1"/>
</dbReference>
<dbReference type="PANTHER" id="PTHR10715:SF0">
    <property type="entry name" value="LARGE RIBOSOMAL SUBUNIT PROTEIN EL6"/>
    <property type="match status" value="1"/>
</dbReference>
<dbReference type="PROSITE" id="PS01170">
    <property type="entry name" value="RIBOSOMAL_L6E"/>
    <property type="match status" value="1"/>
</dbReference>
<dbReference type="InterPro" id="IPR014722">
    <property type="entry name" value="Rib_uL2_dom2"/>
</dbReference>
<dbReference type="SUPFAM" id="SSF50104">
    <property type="entry name" value="Translation proteins SH3-like domain"/>
    <property type="match status" value="1"/>
</dbReference>
<dbReference type="eggNOG" id="KOG1694">
    <property type="taxonomic scope" value="Eukaryota"/>
</dbReference>
<dbReference type="InterPro" id="IPR008991">
    <property type="entry name" value="Translation_prot_SH3-like_sf"/>
</dbReference>
<dbReference type="AlphaFoldDB" id="A0A0J8B025"/>
<keyword evidence="2 4" id="KW-0689">Ribosomal protein</keyword>
<gene>
    <name evidence="5" type="ORF">BVRB_022150</name>
</gene>
<accession>A0A0J8B025</accession>
<evidence type="ECO:0000256" key="3">
    <source>
        <dbReference type="ARBA" id="ARBA00023274"/>
    </source>
</evidence>
<sequence>SFVFRRGPDLSILYGEIRRMLKKGVPALSRSAAYFKKHRFSVKKGPVAEKKAPEVAPVCTVKESKFYAAERIAKPLPSRRNKQNPTKLRSTITPGTVLIILAGRFKGKRVVFVKQLASGLLLVTGPYQVNGVPLRRVSQAYVIATSTKVDISGVDAASIDDAFFAKEESAKKQSEEFFGTEKEEKKVSQKRKDAQNQVDSAIITAMGKNSIMRSYLKTHFSLTKGQFPHLMKF</sequence>
<dbReference type="FunFam" id="2.30.30.30:FF:000014">
    <property type="entry name" value="60S ribosomal protein L6"/>
    <property type="match status" value="1"/>
</dbReference>
<reference evidence="5 6" key="1">
    <citation type="journal article" date="2014" name="Nature">
        <title>The genome of the recently domesticated crop plant sugar beet (Beta vulgaris).</title>
        <authorList>
            <person name="Dohm J.C."/>
            <person name="Minoche A.E."/>
            <person name="Holtgrawe D."/>
            <person name="Capella-Gutierrez S."/>
            <person name="Zakrzewski F."/>
            <person name="Tafer H."/>
            <person name="Rupp O."/>
            <person name="Sorensen T.R."/>
            <person name="Stracke R."/>
            <person name="Reinhardt R."/>
            <person name="Goesmann A."/>
            <person name="Kraft T."/>
            <person name="Schulz B."/>
            <person name="Stadler P.F."/>
            <person name="Schmidt T."/>
            <person name="Gabaldon T."/>
            <person name="Lehrach H."/>
            <person name="Weisshaar B."/>
            <person name="Himmelbauer H."/>
        </authorList>
    </citation>
    <scope>NUCLEOTIDE SEQUENCE [LARGE SCALE GENOMIC DNA]</scope>
    <source>
        <tissue evidence="5">Taproot</tissue>
    </source>
</reference>
<dbReference type="InterPro" id="IPR049633">
    <property type="entry name" value="Ribosomal_eL6_CS"/>
</dbReference>
<dbReference type="GO" id="GO:0003735">
    <property type="term" value="F:structural constituent of ribosome"/>
    <property type="evidence" value="ECO:0007669"/>
    <property type="project" value="InterPro"/>
</dbReference>
<keyword evidence="6" id="KW-1185">Reference proteome</keyword>
<dbReference type="InterPro" id="IPR000915">
    <property type="entry name" value="60S_ribosomal_eL6"/>
</dbReference>
<dbReference type="OMA" id="ESAMCIR"/>
<dbReference type="GO" id="GO:0003723">
    <property type="term" value="F:RNA binding"/>
    <property type="evidence" value="ECO:0007669"/>
    <property type="project" value="TreeGrafter"/>
</dbReference>
<evidence type="ECO:0000256" key="1">
    <source>
        <dbReference type="ARBA" id="ARBA00010592"/>
    </source>
</evidence>
<dbReference type="GO" id="GO:0022625">
    <property type="term" value="C:cytosolic large ribosomal subunit"/>
    <property type="evidence" value="ECO:0007669"/>
    <property type="project" value="TreeGrafter"/>
</dbReference>
<dbReference type="InterPro" id="IPR041997">
    <property type="entry name" value="Ribosomal_eL6_KOW"/>
</dbReference>
<dbReference type="OrthoDB" id="2436667at2759"/>
<keyword evidence="3 4" id="KW-0687">Ribonucleoprotein</keyword>
<dbReference type="EMBL" id="KQ093982">
    <property type="protein sequence ID" value="KMS94364.1"/>
    <property type="molecule type" value="Genomic_DNA"/>
</dbReference>
<dbReference type="Gene3D" id="2.30.30.30">
    <property type="match status" value="1"/>
</dbReference>
<dbReference type="Proteomes" id="UP000035740">
    <property type="component" value="Unassembled WGS sequence"/>
</dbReference>
<evidence type="ECO:0000313" key="5">
    <source>
        <dbReference type="EMBL" id="KMS94364.1"/>
    </source>
</evidence>
<dbReference type="Gramene" id="KMS94364">
    <property type="protein sequence ID" value="KMS94364"/>
    <property type="gene ID" value="BVRB_022150"/>
</dbReference>
<dbReference type="Pfam" id="PF01159">
    <property type="entry name" value="Ribosomal_L6e"/>
    <property type="match status" value="1"/>
</dbReference>
<protein>
    <recommendedName>
        <fullName evidence="4">60S ribosomal protein L6</fullName>
    </recommendedName>
</protein>
<dbReference type="GO" id="GO:0000027">
    <property type="term" value="P:ribosomal large subunit assembly"/>
    <property type="evidence" value="ECO:0007669"/>
    <property type="project" value="TreeGrafter"/>
</dbReference>
<organism evidence="5 6">
    <name type="scientific">Beta vulgaris subsp. vulgaris</name>
    <name type="common">Beet</name>
    <dbReference type="NCBI Taxonomy" id="3555"/>
    <lineage>
        <taxon>Eukaryota</taxon>
        <taxon>Viridiplantae</taxon>
        <taxon>Streptophyta</taxon>
        <taxon>Embryophyta</taxon>
        <taxon>Tracheophyta</taxon>
        <taxon>Spermatophyta</taxon>
        <taxon>Magnoliopsida</taxon>
        <taxon>eudicotyledons</taxon>
        <taxon>Gunneridae</taxon>
        <taxon>Pentapetalae</taxon>
        <taxon>Caryophyllales</taxon>
        <taxon>Chenopodiaceae</taxon>
        <taxon>Betoideae</taxon>
        <taxon>Beta</taxon>
    </lineage>
</organism>
<evidence type="ECO:0000313" key="6">
    <source>
        <dbReference type="Proteomes" id="UP000035740"/>
    </source>
</evidence>
<dbReference type="GO" id="GO:0002181">
    <property type="term" value="P:cytoplasmic translation"/>
    <property type="evidence" value="ECO:0007669"/>
    <property type="project" value="TreeGrafter"/>
</dbReference>
<comment type="similarity">
    <text evidence="1 4">Belongs to the eukaryotic ribosomal protein eL6 family.</text>
</comment>
<evidence type="ECO:0000256" key="2">
    <source>
        <dbReference type="ARBA" id="ARBA00022980"/>
    </source>
</evidence>
<proteinExistence type="inferred from homology"/>
<evidence type="ECO:0000256" key="4">
    <source>
        <dbReference type="RuleBase" id="RU000662"/>
    </source>
</evidence>
<dbReference type="PANTHER" id="PTHR10715">
    <property type="entry name" value="60S RIBOSOMAL PROTEIN L6"/>
    <property type="match status" value="1"/>
</dbReference>
<feature type="non-terminal residue" evidence="5">
    <location>
        <position position="1"/>
    </location>
</feature>